<gene>
    <name evidence="1" type="ORF">LC20_00566</name>
</gene>
<sequence length="100" mass="11090">MNDIYHVLVNHDFSKVSDEKLDEHNNIYCGASMAINSAIQVIGNLLLEVSESEGYSGEKAMRDLQLVGSALRHLPRMAQALEQNGSSIAFEQEKRKGAKK</sequence>
<evidence type="ECO:0000313" key="1">
    <source>
        <dbReference type="EMBL" id="AHM71822.1"/>
    </source>
</evidence>
<dbReference type="Proteomes" id="UP000230961">
    <property type="component" value="Chromosome"/>
</dbReference>
<dbReference type="EMBL" id="CP007448">
    <property type="protein sequence ID" value="AHM71822.1"/>
    <property type="molecule type" value="Genomic_DNA"/>
</dbReference>
<name>A0A7U4GCL4_YEREN</name>
<proteinExistence type="predicted"/>
<organism evidence="1 2">
    <name type="scientific">Yersinia enterocolitica LC20</name>
    <dbReference type="NCBI Taxonomy" id="1443113"/>
    <lineage>
        <taxon>Bacteria</taxon>
        <taxon>Pseudomonadati</taxon>
        <taxon>Pseudomonadota</taxon>
        <taxon>Gammaproteobacteria</taxon>
        <taxon>Enterobacterales</taxon>
        <taxon>Yersiniaceae</taxon>
        <taxon>Yersinia</taxon>
    </lineage>
</organism>
<dbReference type="AlphaFoldDB" id="A0A7U4GCL4"/>
<reference evidence="1 2" key="1">
    <citation type="submission" date="2017-11" db="EMBL/GenBank/DDBJ databases">
        <title>The complete genome sequence and comparative genome analysis of Yersinia enterocolitica strain LC20.</title>
        <authorList>
            <person name="Shi G."/>
            <person name="Su M."/>
            <person name="Liang J."/>
            <person name="Gu W."/>
            <person name="Xiao Y."/>
            <person name="Zhang Z."/>
            <person name="Qiu H."/>
            <person name="Duan R."/>
            <person name="Zhang Z."/>
            <person name="Li Y."/>
            <person name="Zhang X."/>
            <person name="Ling Y."/>
            <person name="Song L."/>
            <person name="Chen M."/>
            <person name="Zhao Y."/>
            <person name="Wu J."/>
            <person name="Jing H."/>
            <person name="Xiao J."/>
            <person name="Wang X."/>
        </authorList>
    </citation>
    <scope>NUCLEOTIDE SEQUENCE [LARGE SCALE GENOMIC DNA]</scope>
    <source>
        <strain evidence="1 2">LC20</strain>
    </source>
</reference>
<accession>A0A7U4GCL4</accession>
<protein>
    <submittedName>
        <fullName evidence="1">Uncharacterized protein</fullName>
    </submittedName>
</protein>
<dbReference type="KEGG" id="yel:LC20_00566"/>
<evidence type="ECO:0000313" key="2">
    <source>
        <dbReference type="Proteomes" id="UP000230961"/>
    </source>
</evidence>